<gene>
    <name evidence="2" type="primary">Heatr3</name>
    <name evidence="2" type="ORF">HORVUL_R07190</name>
</gene>
<dbReference type="OrthoDB" id="288703at2759"/>
<dbReference type="PANTHER" id="PTHR13347:SF1">
    <property type="entry name" value="HEAT REPEAT-CONTAINING PROTEIN 3"/>
    <property type="match status" value="1"/>
</dbReference>
<evidence type="ECO:0000313" key="3">
    <source>
        <dbReference type="Proteomes" id="UP000558460"/>
    </source>
</evidence>
<dbReference type="SMART" id="SM00185">
    <property type="entry name" value="ARM"/>
    <property type="match status" value="3"/>
</dbReference>
<dbReference type="InterPro" id="IPR016024">
    <property type="entry name" value="ARM-type_fold"/>
</dbReference>
<dbReference type="Proteomes" id="UP000558460">
    <property type="component" value="Unassembled WGS sequence"/>
</dbReference>
<dbReference type="GO" id="GO:0006606">
    <property type="term" value="P:protein import into nucleus"/>
    <property type="evidence" value="ECO:0007669"/>
    <property type="project" value="TreeGrafter"/>
</dbReference>
<feature type="non-terminal residue" evidence="2">
    <location>
        <position position="1"/>
    </location>
</feature>
<protein>
    <submittedName>
        <fullName evidence="2">HEAT3 protein</fullName>
    </submittedName>
</protein>
<organism evidence="2 3">
    <name type="scientific">Horornis vulcanius</name>
    <dbReference type="NCBI Taxonomy" id="2585811"/>
    <lineage>
        <taxon>Eukaryota</taxon>
        <taxon>Metazoa</taxon>
        <taxon>Chordata</taxon>
        <taxon>Craniata</taxon>
        <taxon>Vertebrata</taxon>
        <taxon>Euteleostomi</taxon>
        <taxon>Archelosauria</taxon>
        <taxon>Archosauria</taxon>
        <taxon>Dinosauria</taxon>
        <taxon>Saurischia</taxon>
        <taxon>Theropoda</taxon>
        <taxon>Coelurosauria</taxon>
        <taxon>Aves</taxon>
        <taxon>Neognathae</taxon>
        <taxon>Neoaves</taxon>
        <taxon>Telluraves</taxon>
        <taxon>Australaves</taxon>
        <taxon>Passeriformes</taxon>
        <taxon>Sylvioidea</taxon>
        <taxon>Scotocercidae</taxon>
        <taxon>Horornis</taxon>
    </lineage>
</organism>
<comment type="caution">
    <text evidence="2">The sequence shown here is derived from an EMBL/GenBank/DDBJ whole genome shotgun (WGS) entry which is preliminary data.</text>
</comment>
<keyword evidence="3" id="KW-1185">Reference proteome</keyword>
<dbReference type="GO" id="GO:0051082">
    <property type="term" value="F:unfolded protein binding"/>
    <property type="evidence" value="ECO:0007669"/>
    <property type="project" value="TreeGrafter"/>
</dbReference>
<dbReference type="PANTHER" id="PTHR13347">
    <property type="entry name" value="HEAT REPEAT-CONTAINING PROTEIN 3"/>
    <property type="match status" value="1"/>
</dbReference>
<sequence length="340" mass="37360">ALSVFPQLQHPSAEVREYACASISQVLQQKQVIPAFVQRDVVRCLGPLLMDHSLAVRETAAGALRNLSACGGFDVCDEMVTNDVMTPLVALLKECSTGLDANQLSPKKCRGMNKNYIEDIANEAINLLWNICECNNTALYIFNKEGCLEAVLNYMKKFATNVDLAISVANCLQAVTEDNPDLLSSFNASAQQILEMVMLCPESSMKHILLRTLIAGTIWNIKDTIPPGSLGSTVNAILKIFSESLAIDAGETIIHMNEAEKNRLKLAVEAETEENMSDTTENCVLSEDDNMEEIPKGKLRRESDVSDLLPSDKWELKEVTALLTAQQTALEIIVNMCCSE</sequence>
<dbReference type="InterPro" id="IPR000225">
    <property type="entry name" value="Armadillo"/>
</dbReference>
<proteinExistence type="inferred from homology"/>
<comment type="similarity">
    <text evidence="1">Belongs to the nuclear import and ribosome assembly adapter family.</text>
</comment>
<evidence type="ECO:0000256" key="1">
    <source>
        <dbReference type="ARBA" id="ARBA00049983"/>
    </source>
</evidence>
<dbReference type="Gene3D" id="1.25.10.10">
    <property type="entry name" value="Leucine-rich Repeat Variant"/>
    <property type="match status" value="1"/>
</dbReference>
<accession>A0A7L3MG18</accession>
<dbReference type="InterPro" id="IPR011989">
    <property type="entry name" value="ARM-like"/>
</dbReference>
<dbReference type="EMBL" id="VZUA01089043">
    <property type="protein sequence ID" value="NXU65585.1"/>
    <property type="molecule type" value="Genomic_DNA"/>
</dbReference>
<reference evidence="2 3" key="1">
    <citation type="submission" date="2019-09" db="EMBL/GenBank/DDBJ databases">
        <title>Bird 10,000 Genomes (B10K) Project - Family phase.</title>
        <authorList>
            <person name="Zhang G."/>
        </authorList>
    </citation>
    <scope>NUCLEOTIDE SEQUENCE [LARGE SCALE GENOMIC DNA]</scope>
    <source>
        <strain evidence="2">B10K-DU-029-69</strain>
        <tissue evidence="2">Muscle</tissue>
    </source>
</reference>
<dbReference type="AlphaFoldDB" id="A0A7L3MG18"/>
<feature type="non-terminal residue" evidence="2">
    <location>
        <position position="340"/>
    </location>
</feature>
<name>A0A7L3MG18_9PASS</name>
<dbReference type="InterPro" id="IPR052616">
    <property type="entry name" value="SYO1-like"/>
</dbReference>
<evidence type="ECO:0000313" key="2">
    <source>
        <dbReference type="EMBL" id="NXU65585.1"/>
    </source>
</evidence>
<dbReference type="GO" id="GO:0042273">
    <property type="term" value="P:ribosomal large subunit biogenesis"/>
    <property type="evidence" value="ECO:0007669"/>
    <property type="project" value="TreeGrafter"/>
</dbReference>
<dbReference type="SUPFAM" id="SSF48371">
    <property type="entry name" value="ARM repeat"/>
    <property type="match status" value="1"/>
</dbReference>